<keyword evidence="1" id="KW-0175">Coiled coil</keyword>
<reference evidence="3 4" key="1">
    <citation type="submission" date="2018-05" db="EMBL/GenBank/DDBJ databases">
        <title>Vibrio limimaris sp. nov., isolated from marine sediment.</title>
        <authorList>
            <person name="Li C.-M."/>
        </authorList>
    </citation>
    <scope>NUCLEOTIDE SEQUENCE [LARGE SCALE GENOMIC DNA]</scope>
    <source>
        <strain evidence="3 4">E4404</strain>
    </source>
</reference>
<feature type="coiled-coil region" evidence="1">
    <location>
        <begin position="147"/>
        <end position="197"/>
    </location>
</feature>
<dbReference type="EMBL" id="QFWT01000009">
    <property type="protein sequence ID" value="PWI32364.1"/>
    <property type="molecule type" value="Genomic_DNA"/>
</dbReference>
<dbReference type="SUPFAM" id="SSF58113">
    <property type="entry name" value="Apolipoprotein A-I"/>
    <property type="match status" value="1"/>
</dbReference>
<organism evidence="3 4">
    <name type="scientific">Vibrio albus</name>
    <dbReference type="NCBI Taxonomy" id="2200953"/>
    <lineage>
        <taxon>Bacteria</taxon>
        <taxon>Pseudomonadati</taxon>
        <taxon>Pseudomonadota</taxon>
        <taxon>Gammaproteobacteria</taxon>
        <taxon>Vibrionales</taxon>
        <taxon>Vibrionaceae</taxon>
        <taxon>Vibrio</taxon>
    </lineage>
</organism>
<evidence type="ECO:0000313" key="4">
    <source>
        <dbReference type="Proteomes" id="UP000245362"/>
    </source>
</evidence>
<name>A0A2U3B6L2_9VIBR</name>
<evidence type="ECO:0000259" key="2">
    <source>
        <dbReference type="Pfam" id="PF12998"/>
    </source>
</evidence>
<dbReference type="InterPro" id="IPR024610">
    <property type="entry name" value="ING_N_histone-binding"/>
</dbReference>
<gene>
    <name evidence="3" type="ORF">DI392_14935</name>
</gene>
<evidence type="ECO:0000313" key="3">
    <source>
        <dbReference type="EMBL" id="PWI32364.1"/>
    </source>
</evidence>
<keyword evidence="4" id="KW-1185">Reference proteome</keyword>
<dbReference type="AlphaFoldDB" id="A0A2U3B6L2"/>
<proteinExistence type="predicted"/>
<evidence type="ECO:0000256" key="1">
    <source>
        <dbReference type="SAM" id="Coils"/>
    </source>
</evidence>
<dbReference type="Proteomes" id="UP000245362">
    <property type="component" value="Unassembled WGS sequence"/>
</dbReference>
<accession>A0A2U3B6L2</accession>
<protein>
    <recommendedName>
        <fullName evidence="2">Inhibitor of growth protein N-terminal histone-binding domain-containing protein</fullName>
    </recommendedName>
</protein>
<feature type="domain" description="Inhibitor of growth protein N-terminal histone-binding" evidence="2">
    <location>
        <begin position="122"/>
        <end position="192"/>
    </location>
</feature>
<sequence>MLFLAGCMESGVNFTIRYDAVDGLKNNAPLMHGDQIIGKVNEVIYTDQGNFDVNVTVDESHHTLATDSALFVITDDSKVKGVQIIKLITSDSPGTLIQDQQVIQGSTKLTGIAREVQNQIGESLQSLASSIDQSISTWIDKTAEPTVEQLESELDQLLEEAKALGADAKERIEADVVETIKQHIQRLKQQMDGLNQDDTIDQLEKKVDELEHLMQA</sequence>
<dbReference type="Pfam" id="PF12998">
    <property type="entry name" value="ING"/>
    <property type="match status" value="1"/>
</dbReference>
<comment type="caution">
    <text evidence="3">The sequence shown here is derived from an EMBL/GenBank/DDBJ whole genome shotgun (WGS) entry which is preliminary data.</text>
</comment>